<accession>A0A8J5T893</accession>
<dbReference type="Proteomes" id="UP000729402">
    <property type="component" value="Unassembled WGS sequence"/>
</dbReference>
<dbReference type="AlphaFoldDB" id="A0A8J5T893"/>
<sequence length="99" mass="10959">MIDCQYSIDQLTYLHWPFPTSQPRRYCVTSRRLGGIAIPFRSVSSVPCDAAAPFVSDVTPGRRGWAVGAGAPPRVLTGHARRCEHERSRALFTISTAKK</sequence>
<name>A0A8J5T893_ZIZPA</name>
<comment type="caution">
    <text evidence="1">The sequence shown here is derived from an EMBL/GenBank/DDBJ whole genome shotgun (WGS) entry which is preliminary data.</text>
</comment>
<dbReference type="EMBL" id="JAAALK010000283">
    <property type="protein sequence ID" value="KAG8075023.1"/>
    <property type="molecule type" value="Genomic_DNA"/>
</dbReference>
<gene>
    <name evidence="1" type="ORF">GUJ93_ZPchr0006g41382</name>
</gene>
<protein>
    <submittedName>
        <fullName evidence="1">Uncharacterized protein</fullName>
    </submittedName>
</protein>
<keyword evidence="2" id="KW-1185">Reference proteome</keyword>
<reference evidence="1" key="1">
    <citation type="journal article" date="2021" name="bioRxiv">
        <title>Whole Genome Assembly and Annotation of Northern Wild Rice, Zizania palustris L., Supports a Whole Genome Duplication in the Zizania Genus.</title>
        <authorList>
            <person name="Haas M."/>
            <person name="Kono T."/>
            <person name="Macchietto M."/>
            <person name="Millas R."/>
            <person name="McGilp L."/>
            <person name="Shao M."/>
            <person name="Duquette J."/>
            <person name="Hirsch C.N."/>
            <person name="Kimball J."/>
        </authorList>
    </citation>
    <scope>NUCLEOTIDE SEQUENCE</scope>
    <source>
        <tissue evidence="1">Fresh leaf tissue</tissue>
    </source>
</reference>
<reference evidence="1" key="2">
    <citation type="submission" date="2021-02" db="EMBL/GenBank/DDBJ databases">
        <authorList>
            <person name="Kimball J.A."/>
            <person name="Haas M.W."/>
            <person name="Macchietto M."/>
            <person name="Kono T."/>
            <person name="Duquette J."/>
            <person name="Shao M."/>
        </authorList>
    </citation>
    <scope>NUCLEOTIDE SEQUENCE</scope>
    <source>
        <tissue evidence="1">Fresh leaf tissue</tissue>
    </source>
</reference>
<organism evidence="1 2">
    <name type="scientific">Zizania palustris</name>
    <name type="common">Northern wild rice</name>
    <dbReference type="NCBI Taxonomy" id="103762"/>
    <lineage>
        <taxon>Eukaryota</taxon>
        <taxon>Viridiplantae</taxon>
        <taxon>Streptophyta</taxon>
        <taxon>Embryophyta</taxon>
        <taxon>Tracheophyta</taxon>
        <taxon>Spermatophyta</taxon>
        <taxon>Magnoliopsida</taxon>
        <taxon>Liliopsida</taxon>
        <taxon>Poales</taxon>
        <taxon>Poaceae</taxon>
        <taxon>BOP clade</taxon>
        <taxon>Oryzoideae</taxon>
        <taxon>Oryzeae</taxon>
        <taxon>Zizaniinae</taxon>
        <taxon>Zizania</taxon>
    </lineage>
</organism>
<proteinExistence type="predicted"/>
<evidence type="ECO:0000313" key="2">
    <source>
        <dbReference type="Proteomes" id="UP000729402"/>
    </source>
</evidence>
<evidence type="ECO:0000313" key="1">
    <source>
        <dbReference type="EMBL" id="KAG8075023.1"/>
    </source>
</evidence>